<comment type="catalytic activity">
    <reaction evidence="1">
        <text>3',5'-cyclic CMP + H2O = CMP + H(+)</text>
        <dbReference type="Rhea" id="RHEA:72675"/>
        <dbReference type="ChEBI" id="CHEBI:15377"/>
        <dbReference type="ChEBI" id="CHEBI:15378"/>
        <dbReference type="ChEBI" id="CHEBI:58003"/>
        <dbReference type="ChEBI" id="CHEBI:60377"/>
    </reaction>
    <physiologicalReaction direction="left-to-right" evidence="1">
        <dbReference type="Rhea" id="RHEA:72676"/>
    </physiologicalReaction>
</comment>
<dbReference type="PIRSF" id="PIRSF038896">
    <property type="entry name" value="NAPE-PLD"/>
    <property type="match status" value="1"/>
</dbReference>
<accession>A0ABQ1GU35</accession>
<protein>
    <recommendedName>
        <fullName evidence="5">Metallo-beta-lactamase domain-containing protein</fullName>
    </recommendedName>
</protein>
<evidence type="ECO:0000259" key="5">
    <source>
        <dbReference type="Pfam" id="PF12706"/>
    </source>
</evidence>
<organism evidence="6 7">
    <name type="scientific">Paenibacillus physcomitrellae</name>
    <dbReference type="NCBI Taxonomy" id="1619311"/>
    <lineage>
        <taxon>Bacteria</taxon>
        <taxon>Bacillati</taxon>
        <taxon>Bacillota</taxon>
        <taxon>Bacilli</taxon>
        <taxon>Bacillales</taxon>
        <taxon>Paenibacillaceae</taxon>
        <taxon>Paenibacillus</taxon>
    </lineage>
</organism>
<name>A0ABQ1GU35_9BACL</name>
<dbReference type="SUPFAM" id="SSF56281">
    <property type="entry name" value="Metallo-hydrolase/oxidoreductase"/>
    <property type="match status" value="1"/>
</dbReference>
<dbReference type="PANTHER" id="PTHR15032">
    <property type="entry name" value="N-ACYL-PHOSPHATIDYLETHANOLAMINE-HYDROLYZING PHOSPHOLIPASE D"/>
    <property type="match status" value="1"/>
</dbReference>
<dbReference type="InterPro" id="IPR024884">
    <property type="entry name" value="NAPE-PLD"/>
</dbReference>
<evidence type="ECO:0000256" key="3">
    <source>
        <dbReference type="ARBA" id="ARBA00048505"/>
    </source>
</evidence>
<dbReference type="Proteomes" id="UP000609323">
    <property type="component" value="Unassembled WGS sequence"/>
</dbReference>
<dbReference type="Gene3D" id="3.60.15.10">
    <property type="entry name" value="Ribonuclease Z/Hydroxyacylglutathione hydrolase-like"/>
    <property type="match status" value="2"/>
</dbReference>
<dbReference type="RefSeq" id="WP_094094218.1">
    <property type="nucleotide sequence ID" value="NZ_BMHF01000021.1"/>
</dbReference>
<evidence type="ECO:0000256" key="2">
    <source>
        <dbReference type="ARBA" id="ARBA00034301"/>
    </source>
</evidence>
<feature type="region of interest" description="Disordered" evidence="4">
    <location>
        <begin position="185"/>
        <end position="262"/>
    </location>
</feature>
<evidence type="ECO:0000313" key="6">
    <source>
        <dbReference type="EMBL" id="GGA50403.1"/>
    </source>
</evidence>
<reference evidence="7" key="1">
    <citation type="journal article" date="2019" name="Int. J. Syst. Evol. Microbiol.">
        <title>The Global Catalogue of Microorganisms (GCM) 10K type strain sequencing project: providing services to taxonomists for standard genome sequencing and annotation.</title>
        <authorList>
            <consortium name="The Broad Institute Genomics Platform"/>
            <consortium name="The Broad Institute Genome Sequencing Center for Infectious Disease"/>
            <person name="Wu L."/>
            <person name="Ma J."/>
        </authorList>
    </citation>
    <scope>NUCLEOTIDE SEQUENCE [LARGE SCALE GENOMIC DNA]</scope>
    <source>
        <strain evidence="7">CGMCC 1.15044</strain>
    </source>
</reference>
<proteinExistence type="predicted"/>
<keyword evidence="7" id="KW-1185">Reference proteome</keyword>
<comment type="function">
    <text evidence="2">Counteracts the endogenous Pycsar antiviral defense system. Phosphodiesterase that enables metal-dependent hydrolysis of host cyclic nucleotide Pycsar defense signals such as cCMP and cUMP.</text>
</comment>
<feature type="domain" description="Metallo-beta-lactamase" evidence="5">
    <location>
        <begin position="272"/>
        <end position="337"/>
    </location>
</feature>
<dbReference type="Pfam" id="PF12706">
    <property type="entry name" value="Lactamase_B_2"/>
    <property type="match status" value="2"/>
</dbReference>
<evidence type="ECO:0000313" key="7">
    <source>
        <dbReference type="Proteomes" id="UP000609323"/>
    </source>
</evidence>
<sequence>MARNRYNNLDNVSTDKTLKQFRQLREERRRKKKDYSFVIPNMEPDLEFLRSNRRETTLTWIGHSTFFIQYEGLNIVTDPVWAPRMGFQRRIGSPGLPIEEVPEIDLILISHSHYDHMHVSSIRRLYGPDTHIIVPAGLKRKLERKGFKRCREMNWWERMPFKGIELSFVPTQHWTRRTPFDTNSSHWGGFILEPGDGGNQDKEQTAPQGTGAAKGLAPSQQVQRQGPRVNLRPAGAGQPARSIGSQPDPASAPASGQSDAQQEIKEFAKAPVLYFAGDSGYFNGFKEIGSRYDIDLAMIPIGAYEPEWFMTPQHTTPEEGLQAFLDVKAEIMVPMHYGTFRLADDTAREALDRLEQERLKRGIPEEQIRVMIHGETLRL</sequence>
<gene>
    <name evidence="6" type="ORF">GCM10010917_39550</name>
</gene>
<comment type="catalytic activity">
    <reaction evidence="3">
        <text>3',5'-cyclic UMP + H2O = UMP + H(+)</text>
        <dbReference type="Rhea" id="RHEA:70575"/>
        <dbReference type="ChEBI" id="CHEBI:15377"/>
        <dbReference type="ChEBI" id="CHEBI:15378"/>
        <dbReference type="ChEBI" id="CHEBI:57865"/>
        <dbReference type="ChEBI" id="CHEBI:184387"/>
    </reaction>
    <physiologicalReaction direction="left-to-right" evidence="3">
        <dbReference type="Rhea" id="RHEA:70576"/>
    </physiologicalReaction>
</comment>
<dbReference type="InterPro" id="IPR036866">
    <property type="entry name" value="RibonucZ/Hydroxyglut_hydro"/>
</dbReference>
<dbReference type="PANTHER" id="PTHR15032:SF36">
    <property type="entry name" value="METALLO-BETA-LACTAMASE DOMAIN-CONTAINING PROTEIN"/>
    <property type="match status" value="1"/>
</dbReference>
<evidence type="ECO:0000256" key="4">
    <source>
        <dbReference type="SAM" id="MobiDB-lite"/>
    </source>
</evidence>
<comment type="caution">
    <text evidence="6">The sequence shown here is derived from an EMBL/GenBank/DDBJ whole genome shotgun (WGS) entry which is preliminary data.</text>
</comment>
<evidence type="ECO:0000256" key="1">
    <source>
        <dbReference type="ARBA" id="ARBA00034221"/>
    </source>
</evidence>
<feature type="domain" description="Metallo-beta-lactamase" evidence="5">
    <location>
        <begin position="74"/>
        <end position="196"/>
    </location>
</feature>
<dbReference type="EMBL" id="BMHF01000021">
    <property type="protein sequence ID" value="GGA50403.1"/>
    <property type="molecule type" value="Genomic_DNA"/>
</dbReference>
<dbReference type="InterPro" id="IPR001279">
    <property type="entry name" value="Metallo-B-lactamas"/>
</dbReference>